<name>A0A2A2H3T6_METBR</name>
<gene>
    <name evidence="2" type="ORF">ASJ80_02765</name>
</gene>
<organism evidence="2 3">
    <name type="scientific">Methanobacterium bryantii</name>
    <dbReference type="NCBI Taxonomy" id="2161"/>
    <lineage>
        <taxon>Archaea</taxon>
        <taxon>Methanobacteriati</taxon>
        <taxon>Methanobacteriota</taxon>
        <taxon>Methanomada group</taxon>
        <taxon>Methanobacteria</taxon>
        <taxon>Methanobacteriales</taxon>
        <taxon>Methanobacteriaceae</taxon>
        <taxon>Methanobacterium</taxon>
    </lineage>
</organism>
<keyword evidence="3" id="KW-1185">Reference proteome</keyword>
<dbReference type="OrthoDB" id="71152at2157"/>
<proteinExistence type="predicted"/>
<dbReference type="SUPFAM" id="SSF53756">
    <property type="entry name" value="UDP-Glycosyltransferase/glycogen phosphorylase"/>
    <property type="match status" value="1"/>
</dbReference>
<dbReference type="AlphaFoldDB" id="A0A2A2H3T6"/>
<dbReference type="EMBL" id="LMVM01000033">
    <property type="protein sequence ID" value="PAV03956.1"/>
    <property type="molecule type" value="Genomic_DNA"/>
</dbReference>
<dbReference type="Gene3D" id="3.40.50.2000">
    <property type="entry name" value="Glycogen Phosphorylase B"/>
    <property type="match status" value="2"/>
</dbReference>
<dbReference type="InterPro" id="IPR001296">
    <property type="entry name" value="Glyco_trans_1"/>
</dbReference>
<dbReference type="PANTHER" id="PTHR12526">
    <property type="entry name" value="GLYCOSYLTRANSFERASE"/>
    <property type="match status" value="1"/>
</dbReference>
<dbReference type="RefSeq" id="WP_069583652.1">
    <property type="nucleotide sequence ID" value="NZ_LMVM01000033.1"/>
</dbReference>
<sequence length="379" mass="43202">MKILITSTVDLHKSQHNRPHQFVRYLSQNHDVTVLTVNDWWKGKQADLESYSSHFNEFFNGVDFHYLTDRKISPVIQEVLFTKKIRELSKEDFDVHLSMAGLATGYRVSKHFKTVFDLGDDVPEMIEISTQIPGFLKPVGKFLGNYYIGKTIKAAKKVTLTTESLIDVFKVPLDKVELISNGVDTNAFRYEHNAKKELGLDGFIVGYVGVLREWIDLKPVFESLKHLNEDIRLLIVGSEGLFEENKLLAKEMGVSDRVIFTGMVPYSLVPKYISAMDVGIIPFKLNSVSHNALPLKLFEYFACGKPVISSKIGPIESNFSECVLFASNFKDYINNINVLYENEQLRTELGKKCRLISEKYSWEEITKKLNEILIGVASE</sequence>
<comment type="caution">
    <text evidence="2">The sequence shown here is derived from an EMBL/GenBank/DDBJ whole genome shotgun (WGS) entry which is preliminary data.</text>
</comment>
<protein>
    <recommendedName>
        <fullName evidence="1">Glycosyl transferase family 1 domain-containing protein</fullName>
    </recommendedName>
</protein>
<dbReference type="Proteomes" id="UP000217784">
    <property type="component" value="Unassembled WGS sequence"/>
</dbReference>
<evidence type="ECO:0000313" key="2">
    <source>
        <dbReference type="EMBL" id="PAV03956.1"/>
    </source>
</evidence>
<dbReference type="CDD" id="cd03794">
    <property type="entry name" value="GT4_WbuB-like"/>
    <property type="match status" value="1"/>
</dbReference>
<evidence type="ECO:0000259" key="1">
    <source>
        <dbReference type="Pfam" id="PF00534"/>
    </source>
</evidence>
<dbReference type="Pfam" id="PF00534">
    <property type="entry name" value="Glycos_transf_1"/>
    <property type="match status" value="1"/>
</dbReference>
<reference evidence="2 3" key="1">
    <citation type="journal article" date="2017" name="BMC Genomics">
        <title>Genomic analysis of methanogenic archaea reveals a shift towards energy conservation.</title>
        <authorList>
            <person name="Gilmore S.P."/>
            <person name="Henske J.K."/>
            <person name="Sexton J.A."/>
            <person name="Solomon K.V."/>
            <person name="Seppala S."/>
            <person name="Yoo J.I."/>
            <person name="Huyett L.M."/>
            <person name="Pressman A."/>
            <person name="Cogan J.Z."/>
            <person name="Kivenson V."/>
            <person name="Peng X."/>
            <person name="Tan Y."/>
            <person name="Valentine D.L."/>
            <person name="O'Malley M.A."/>
        </authorList>
    </citation>
    <scope>NUCLEOTIDE SEQUENCE [LARGE SCALE GENOMIC DNA]</scope>
    <source>
        <strain evidence="2 3">M.o.H.</strain>
    </source>
</reference>
<dbReference type="GO" id="GO:0016757">
    <property type="term" value="F:glycosyltransferase activity"/>
    <property type="evidence" value="ECO:0007669"/>
    <property type="project" value="InterPro"/>
</dbReference>
<feature type="domain" description="Glycosyl transferase family 1" evidence="1">
    <location>
        <begin position="192"/>
        <end position="352"/>
    </location>
</feature>
<evidence type="ECO:0000313" key="3">
    <source>
        <dbReference type="Proteomes" id="UP000217784"/>
    </source>
</evidence>
<accession>A0A2A2H3T6</accession>